<dbReference type="Pfam" id="PF00254">
    <property type="entry name" value="FKBP_C"/>
    <property type="match status" value="1"/>
</dbReference>
<dbReference type="AlphaFoldDB" id="A0A1E7FCE1"/>
<evidence type="ECO:0000256" key="5">
    <source>
        <dbReference type="PROSITE-ProRule" id="PRU00277"/>
    </source>
</evidence>
<sequence length="153" mass="16606">MAFAAAGTGTTTEDYKDGPEGLKYIVTHEGSGPKPARGQKISTSYTLWINSFPGDGPSAKQIDSSRKPLIGDQPFKVRAGVSQVIRGWDLTLLDMMEGESRKIIVPPELGYGDKGVGPIPGKCTLYFEMTLTKVEPAEELAPDAKKWLEEHPL</sequence>
<dbReference type="EC" id="5.2.1.8" evidence="2 5"/>
<reference evidence="7 8" key="1">
    <citation type="submission" date="2016-09" db="EMBL/GenBank/DDBJ databases">
        <title>Extensive genetic diversity and differential bi-allelic expression allows diatom success in the polar Southern Ocean.</title>
        <authorList>
            <consortium name="DOE Joint Genome Institute"/>
            <person name="Mock T."/>
            <person name="Otillar R.P."/>
            <person name="Strauss J."/>
            <person name="Dupont C."/>
            <person name="Frickenhaus S."/>
            <person name="Maumus F."/>
            <person name="Mcmullan M."/>
            <person name="Sanges R."/>
            <person name="Schmutz J."/>
            <person name="Toseland A."/>
            <person name="Valas R."/>
            <person name="Veluchamy A."/>
            <person name="Ward B.J."/>
            <person name="Allen A."/>
            <person name="Barry K."/>
            <person name="Falciatore A."/>
            <person name="Ferrante M."/>
            <person name="Fortunato A.E."/>
            <person name="Gloeckner G."/>
            <person name="Gruber A."/>
            <person name="Hipkin R."/>
            <person name="Janech M."/>
            <person name="Kroth P."/>
            <person name="Leese F."/>
            <person name="Lindquist E."/>
            <person name="Lyon B.R."/>
            <person name="Martin J."/>
            <person name="Mayer C."/>
            <person name="Parker M."/>
            <person name="Quesneville H."/>
            <person name="Raymond J."/>
            <person name="Uhlig C."/>
            <person name="Valentin K.U."/>
            <person name="Worden A.Z."/>
            <person name="Armbrust E.V."/>
            <person name="Bowler C."/>
            <person name="Green B."/>
            <person name="Moulton V."/>
            <person name="Van Oosterhout C."/>
            <person name="Grigoriev I."/>
        </authorList>
    </citation>
    <scope>NUCLEOTIDE SEQUENCE [LARGE SCALE GENOMIC DNA]</scope>
    <source>
        <strain evidence="7 8">CCMP1102</strain>
    </source>
</reference>
<dbReference type="EMBL" id="KV784359">
    <property type="protein sequence ID" value="OEU15821.1"/>
    <property type="molecule type" value="Genomic_DNA"/>
</dbReference>
<organism evidence="7 8">
    <name type="scientific">Fragilariopsis cylindrus CCMP1102</name>
    <dbReference type="NCBI Taxonomy" id="635003"/>
    <lineage>
        <taxon>Eukaryota</taxon>
        <taxon>Sar</taxon>
        <taxon>Stramenopiles</taxon>
        <taxon>Ochrophyta</taxon>
        <taxon>Bacillariophyta</taxon>
        <taxon>Bacillariophyceae</taxon>
        <taxon>Bacillariophycidae</taxon>
        <taxon>Bacillariales</taxon>
        <taxon>Bacillariaceae</taxon>
        <taxon>Fragilariopsis</taxon>
    </lineage>
</organism>
<accession>A0A1E7FCE1</accession>
<evidence type="ECO:0000313" key="8">
    <source>
        <dbReference type="Proteomes" id="UP000095751"/>
    </source>
</evidence>
<evidence type="ECO:0000256" key="2">
    <source>
        <dbReference type="ARBA" id="ARBA00013194"/>
    </source>
</evidence>
<dbReference type="KEGG" id="fcy:FRACYDRAFT_187507"/>
<evidence type="ECO:0000256" key="3">
    <source>
        <dbReference type="ARBA" id="ARBA00023110"/>
    </source>
</evidence>
<dbReference type="PROSITE" id="PS50059">
    <property type="entry name" value="FKBP_PPIASE"/>
    <property type="match status" value="1"/>
</dbReference>
<feature type="domain" description="PPIase FKBP-type" evidence="6">
    <location>
        <begin position="38"/>
        <end position="135"/>
    </location>
</feature>
<keyword evidence="8" id="KW-1185">Reference proteome</keyword>
<dbReference type="PANTHER" id="PTHR43811">
    <property type="entry name" value="FKBP-TYPE PEPTIDYL-PROLYL CIS-TRANS ISOMERASE FKPA"/>
    <property type="match status" value="1"/>
</dbReference>
<keyword evidence="4 5" id="KW-0413">Isomerase</keyword>
<name>A0A1E7FCE1_9STRA</name>
<evidence type="ECO:0000313" key="7">
    <source>
        <dbReference type="EMBL" id="OEU15821.1"/>
    </source>
</evidence>
<gene>
    <name evidence="7" type="ORF">FRACYDRAFT_187507</name>
</gene>
<dbReference type="PANTHER" id="PTHR43811:SF19">
    <property type="entry name" value="39 KDA FK506-BINDING NUCLEAR PROTEIN"/>
    <property type="match status" value="1"/>
</dbReference>
<dbReference type="SUPFAM" id="SSF54534">
    <property type="entry name" value="FKBP-like"/>
    <property type="match status" value="1"/>
</dbReference>
<dbReference type="InParanoid" id="A0A1E7FCE1"/>
<protein>
    <recommendedName>
        <fullName evidence="2 5">peptidylprolyl isomerase</fullName>
        <ecNumber evidence="2 5">5.2.1.8</ecNumber>
    </recommendedName>
</protein>
<dbReference type="InterPro" id="IPR046357">
    <property type="entry name" value="PPIase_dom_sf"/>
</dbReference>
<evidence type="ECO:0000256" key="1">
    <source>
        <dbReference type="ARBA" id="ARBA00000971"/>
    </source>
</evidence>
<dbReference type="OrthoDB" id="1902587at2759"/>
<evidence type="ECO:0000256" key="4">
    <source>
        <dbReference type="ARBA" id="ARBA00023235"/>
    </source>
</evidence>
<keyword evidence="3 5" id="KW-0697">Rotamase</keyword>
<dbReference type="Gene3D" id="3.10.50.40">
    <property type="match status" value="1"/>
</dbReference>
<proteinExistence type="predicted"/>
<dbReference type="GO" id="GO:0003755">
    <property type="term" value="F:peptidyl-prolyl cis-trans isomerase activity"/>
    <property type="evidence" value="ECO:0007669"/>
    <property type="project" value="UniProtKB-KW"/>
</dbReference>
<evidence type="ECO:0000259" key="6">
    <source>
        <dbReference type="PROSITE" id="PS50059"/>
    </source>
</evidence>
<comment type="catalytic activity">
    <reaction evidence="1 5">
        <text>[protein]-peptidylproline (omega=180) = [protein]-peptidylproline (omega=0)</text>
        <dbReference type="Rhea" id="RHEA:16237"/>
        <dbReference type="Rhea" id="RHEA-COMP:10747"/>
        <dbReference type="Rhea" id="RHEA-COMP:10748"/>
        <dbReference type="ChEBI" id="CHEBI:83833"/>
        <dbReference type="ChEBI" id="CHEBI:83834"/>
        <dbReference type="EC" id="5.2.1.8"/>
    </reaction>
</comment>
<dbReference type="InterPro" id="IPR001179">
    <property type="entry name" value="PPIase_FKBP_dom"/>
</dbReference>
<dbReference type="Proteomes" id="UP000095751">
    <property type="component" value="Unassembled WGS sequence"/>
</dbReference>